<organism evidence="2 3">
    <name type="scientific">Pholiota conissans</name>
    <dbReference type="NCBI Taxonomy" id="109636"/>
    <lineage>
        <taxon>Eukaryota</taxon>
        <taxon>Fungi</taxon>
        <taxon>Dikarya</taxon>
        <taxon>Basidiomycota</taxon>
        <taxon>Agaricomycotina</taxon>
        <taxon>Agaricomycetes</taxon>
        <taxon>Agaricomycetidae</taxon>
        <taxon>Agaricales</taxon>
        <taxon>Agaricineae</taxon>
        <taxon>Strophariaceae</taxon>
        <taxon>Pholiota</taxon>
    </lineage>
</organism>
<dbReference type="Proteomes" id="UP000807469">
    <property type="component" value="Unassembled WGS sequence"/>
</dbReference>
<accession>A0A9P5YNX2</accession>
<protein>
    <submittedName>
        <fullName evidence="2">Uncharacterized protein</fullName>
    </submittedName>
</protein>
<evidence type="ECO:0000256" key="1">
    <source>
        <dbReference type="SAM" id="MobiDB-lite"/>
    </source>
</evidence>
<dbReference type="AlphaFoldDB" id="A0A9P5YNX2"/>
<feature type="region of interest" description="Disordered" evidence="1">
    <location>
        <begin position="213"/>
        <end position="233"/>
    </location>
</feature>
<evidence type="ECO:0000313" key="2">
    <source>
        <dbReference type="EMBL" id="KAF9472647.1"/>
    </source>
</evidence>
<sequence length="437" mass="49401">MRPWEGGVDSGTIKLANSPSAKCAVGIQRDTLHWSAYLRKLSKGDRTDMKNGQRYGLALVLTWPMQQISEKHNAPAESCDKRVDDVRERTVQAEGGVVGRSREAAGERWRRFVIRGSESVVPEIIVFDMTRFSLHWSTIRRDARSGLERNKRRQGVEHTIIHTHPAPDVTEYRLDSFESNCVVTSLKMSRMSSLVMVVDVYPFEEARKVALRRSEEVQQTEEEENFQPRPSLTPSRNFRSVCSMLSPTPPHSLSLTATCCNPNSEQLFRSAFNQPTPSSSLLNQIKQHSIYLAIVKLVAIYVTLADENPRQAEASLSPRSSVASWPTLTNKIGRLSTSRRRSSILDFLPSVKVVVQDVSWKSTRLKRRESGVEERRGGATDGGRREFSTKAFAYTKPEFPVRVLHALPDSFAQPFANDYMLRKSLYRSTMVQGNLSL</sequence>
<dbReference type="EMBL" id="MU155512">
    <property type="protein sequence ID" value="KAF9472647.1"/>
    <property type="molecule type" value="Genomic_DNA"/>
</dbReference>
<name>A0A9P5YNX2_9AGAR</name>
<evidence type="ECO:0000313" key="3">
    <source>
        <dbReference type="Proteomes" id="UP000807469"/>
    </source>
</evidence>
<keyword evidence="3" id="KW-1185">Reference proteome</keyword>
<comment type="caution">
    <text evidence="2">The sequence shown here is derived from an EMBL/GenBank/DDBJ whole genome shotgun (WGS) entry which is preliminary data.</text>
</comment>
<proteinExistence type="predicted"/>
<gene>
    <name evidence="2" type="ORF">BDN70DRAFT_968865</name>
</gene>
<reference evidence="2" key="1">
    <citation type="submission" date="2020-11" db="EMBL/GenBank/DDBJ databases">
        <authorList>
            <consortium name="DOE Joint Genome Institute"/>
            <person name="Ahrendt S."/>
            <person name="Riley R."/>
            <person name="Andreopoulos W."/>
            <person name="Labutti K."/>
            <person name="Pangilinan J."/>
            <person name="Ruiz-Duenas F.J."/>
            <person name="Barrasa J.M."/>
            <person name="Sanchez-Garcia M."/>
            <person name="Camarero S."/>
            <person name="Miyauchi S."/>
            <person name="Serrano A."/>
            <person name="Linde D."/>
            <person name="Babiker R."/>
            <person name="Drula E."/>
            <person name="Ayuso-Fernandez I."/>
            <person name="Pacheco R."/>
            <person name="Padilla G."/>
            <person name="Ferreira P."/>
            <person name="Barriuso J."/>
            <person name="Kellner H."/>
            <person name="Castanera R."/>
            <person name="Alfaro M."/>
            <person name="Ramirez L."/>
            <person name="Pisabarro A.G."/>
            <person name="Kuo A."/>
            <person name="Tritt A."/>
            <person name="Lipzen A."/>
            <person name="He G."/>
            <person name="Yan M."/>
            <person name="Ng V."/>
            <person name="Cullen D."/>
            <person name="Martin F."/>
            <person name="Rosso M.-N."/>
            <person name="Henrissat B."/>
            <person name="Hibbett D."/>
            <person name="Martinez A.T."/>
            <person name="Grigoriev I.V."/>
        </authorList>
    </citation>
    <scope>NUCLEOTIDE SEQUENCE</scope>
    <source>
        <strain evidence="2">CIRM-BRFM 674</strain>
    </source>
</reference>